<dbReference type="RefSeq" id="WP_015722886.1">
    <property type="nucleotide sequence ID" value="NC_014972.1"/>
</dbReference>
<evidence type="ECO:0000313" key="1">
    <source>
        <dbReference type="EMBL" id="ADW16338.1"/>
    </source>
</evidence>
<reference evidence="1 2" key="1">
    <citation type="journal article" date="2011" name="Stand. Genomic Sci.">
        <title>Complete genome sequence of Desulfobulbus propionicus type strain (1pr3).</title>
        <authorList>
            <person name="Pagani I."/>
            <person name="Lapidus A."/>
            <person name="Nolan M."/>
            <person name="Lucas S."/>
            <person name="Hammon N."/>
            <person name="Deshpande S."/>
            <person name="Cheng J.F."/>
            <person name="Chertkov O."/>
            <person name="Davenport K."/>
            <person name="Tapia R."/>
            <person name="Han C."/>
            <person name="Goodwin L."/>
            <person name="Pitluck S."/>
            <person name="Liolios K."/>
            <person name="Mavromatis K."/>
            <person name="Ivanova N."/>
            <person name="Mikhailova N."/>
            <person name="Pati A."/>
            <person name="Chen A."/>
            <person name="Palaniappan K."/>
            <person name="Land M."/>
            <person name="Hauser L."/>
            <person name="Chang Y.J."/>
            <person name="Jeffries C.D."/>
            <person name="Detter J.C."/>
            <person name="Brambilla E."/>
            <person name="Kannan K.P."/>
            <person name="Djao O.D."/>
            <person name="Rohde M."/>
            <person name="Pukall R."/>
            <person name="Spring S."/>
            <person name="Goker M."/>
            <person name="Sikorski J."/>
            <person name="Woyke T."/>
            <person name="Bristow J."/>
            <person name="Eisen J.A."/>
            <person name="Markowitz V."/>
            <person name="Hugenholtz P."/>
            <person name="Kyrpides N.C."/>
            <person name="Klenk H.P."/>
        </authorList>
    </citation>
    <scope>NUCLEOTIDE SEQUENCE [LARGE SCALE GENOMIC DNA]</scope>
    <source>
        <strain evidence="2">ATCC 33891 / DSM 2032 / 1pr3</strain>
    </source>
</reference>
<keyword evidence="2" id="KW-1185">Reference proteome</keyword>
<sequence length="69" mass="7378">MDLKENQAALILEASSDGEVTVDVQAQNLQGFAIALCHALAIKLVNDEQLQGELMAMVEAGEQPEKPAE</sequence>
<organism evidence="1 2">
    <name type="scientific">Desulfobulbus propionicus (strain ATCC 33891 / DSM 2032 / VKM B-1956 / 1pr3)</name>
    <dbReference type="NCBI Taxonomy" id="577650"/>
    <lineage>
        <taxon>Bacteria</taxon>
        <taxon>Pseudomonadati</taxon>
        <taxon>Thermodesulfobacteriota</taxon>
        <taxon>Desulfobulbia</taxon>
        <taxon>Desulfobulbales</taxon>
        <taxon>Desulfobulbaceae</taxon>
        <taxon>Desulfobulbus</taxon>
    </lineage>
</organism>
<dbReference type="Proteomes" id="UP000006365">
    <property type="component" value="Chromosome"/>
</dbReference>
<gene>
    <name evidence="1" type="ordered locus">Despr_0149</name>
</gene>
<evidence type="ECO:0000313" key="2">
    <source>
        <dbReference type="Proteomes" id="UP000006365"/>
    </source>
</evidence>
<name>A0A7U3YJ31_DESPD</name>
<accession>A0A7U3YJ31</accession>
<dbReference type="EMBL" id="CP002364">
    <property type="protein sequence ID" value="ADW16338.1"/>
    <property type="molecule type" value="Genomic_DNA"/>
</dbReference>
<proteinExistence type="predicted"/>
<dbReference type="AlphaFoldDB" id="A0A7U3YJ31"/>
<dbReference type="KEGG" id="dpr:Despr_0149"/>
<protein>
    <submittedName>
        <fullName evidence="1">Uncharacterized protein</fullName>
    </submittedName>
</protein>